<dbReference type="GO" id="GO:0031624">
    <property type="term" value="F:ubiquitin conjugating enzyme binding"/>
    <property type="evidence" value="ECO:0007669"/>
    <property type="project" value="TreeGrafter"/>
</dbReference>
<evidence type="ECO:0000313" key="11">
    <source>
        <dbReference type="RefSeq" id="XP_042565148.1"/>
    </source>
</evidence>
<dbReference type="InterPro" id="IPR019193">
    <property type="entry name" value="UBQ-conj_enz_E2-bd_prot"/>
</dbReference>
<dbReference type="KEGG" id="char:122133302"/>
<dbReference type="PANTHER" id="PTHR31531:SF2">
    <property type="entry name" value="E3 UBIQUITIN-PROTEIN LIGASE E3D"/>
    <property type="match status" value="1"/>
</dbReference>
<evidence type="ECO:0000256" key="1">
    <source>
        <dbReference type="ARBA" id="ARBA00000885"/>
    </source>
</evidence>
<dbReference type="GO" id="GO:0006513">
    <property type="term" value="P:protein monoubiquitination"/>
    <property type="evidence" value="ECO:0007669"/>
    <property type="project" value="TreeGrafter"/>
</dbReference>
<dbReference type="GO" id="GO:0030332">
    <property type="term" value="F:cyclin binding"/>
    <property type="evidence" value="ECO:0007669"/>
    <property type="project" value="TreeGrafter"/>
</dbReference>
<proteinExistence type="predicted"/>
<evidence type="ECO:0000313" key="10">
    <source>
        <dbReference type="Proteomes" id="UP000515152"/>
    </source>
</evidence>
<name>A0A8M1KRV4_CLUHA</name>
<dbReference type="GeneID" id="122133302"/>
<evidence type="ECO:0000256" key="3">
    <source>
        <dbReference type="ARBA" id="ARBA00013646"/>
    </source>
</evidence>
<evidence type="ECO:0000256" key="6">
    <source>
        <dbReference type="ARBA" id="ARBA00032298"/>
    </source>
</evidence>
<feature type="compositionally biased region" description="Polar residues" evidence="9">
    <location>
        <begin position="185"/>
        <end position="199"/>
    </location>
</feature>
<evidence type="ECO:0000256" key="5">
    <source>
        <dbReference type="ARBA" id="ARBA00032234"/>
    </source>
</evidence>
<reference evidence="11" key="1">
    <citation type="submission" date="2025-08" db="UniProtKB">
        <authorList>
            <consortium name="RefSeq"/>
        </authorList>
    </citation>
    <scope>IDENTIFICATION</scope>
</reference>
<dbReference type="GO" id="GO:0005634">
    <property type="term" value="C:nucleus"/>
    <property type="evidence" value="ECO:0007669"/>
    <property type="project" value="TreeGrafter"/>
</dbReference>
<dbReference type="AlphaFoldDB" id="A0A8M1KRV4"/>
<dbReference type="RefSeq" id="XP_042565148.1">
    <property type="nucleotide sequence ID" value="XM_042709214.1"/>
</dbReference>
<dbReference type="GO" id="GO:0005829">
    <property type="term" value="C:cytosol"/>
    <property type="evidence" value="ECO:0007669"/>
    <property type="project" value="TreeGrafter"/>
</dbReference>
<dbReference type="EC" id="2.3.2.26" evidence="2"/>
<feature type="region of interest" description="Disordered" evidence="9">
    <location>
        <begin position="185"/>
        <end position="209"/>
    </location>
</feature>
<evidence type="ECO:0000256" key="8">
    <source>
        <dbReference type="ARBA" id="ARBA00064185"/>
    </source>
</evidence>
<comment type="subunit">
    <text evidence="8">Interacts with UBE2C/UbcH10 (E2 ubiquitin-conjugating enzyme). In vitro, interacts with cyclin-B.</text>
</comment>
<evidence type="ECO:0000256" key="2">
    <source>
        <dbReference type="ARBA" id="ARBA00012485"/>
    </source>
</evidence>
<keyword evidence="10" id="KW-1185">Reference proteome</keyword>
<dbReference type="OrthoDB" id="66510at2759"/>
<dbReference type="GO" id="GO:0043161">
    <property type="term" value="P:proteasome-mediated ubiquitin-dependent protein catabolic process"/>
    <property type="evidence" value="ECO:0007669"/>
    <property type="project" value="TreeGrafter"/>
</dbReference>
<dbReference type="Proteomes" id="UP000515152">
    <property type="component" value="Chromosome 11"/>
</dbReference>
<accession>A0A8M1KRV4</accession>
<dbReference type="GO" id="GO:0061630">
    <property type="term" value="F:ubiquitin protein ligase activity"/>
    <property type="evidence" value="ECO:0007669"/>
    <property type="project" value="UniProtKB-EC"/>
</dbReference>
<sequence length="385" mass="43226">MEETGKQQHEIFLELRQRLESGLLILRKDVAHSPTEVKVFGSDSSLLIQTSRGLWRAELPPRVSVVPGSCQPTPTGDAGEGLHFRLRLRVDQQTESRGSVIERIQVQQSYGFCCQACGSRILEQRVFQRVLPLPGGNWNTLVGEWCCHPDPFANRKLLPRTEDCLTGDTYFLLARDNSCNQTLTVEPNPTSARSAANHSQDSEKPRHVHRTTVKEVSCKNCSSMLGEALTGDALKFYITEVMEIESEDCETKRAGNRLEFVEKTLSARHKNIFVSGFLNTDTLVGLVSRESGNRQRHTHLFLVTVAVPTSINHARSQCSQSPLPPLQFHIHQDIVSAWERDISVHNLTLPHTTCQEVLQLLSASTSCLPPSLRCMNSYQVAFMRR</sequence>
<dbReference type="GO" id="GO:0000151">
    <property type="term" value="C:ubiquitin ligase complex"/>
    <property type="evidence" value="ECO:0007669"/>
    <property type="project" value="TreeGrafter"/>
</dbReference>
<dbReference type="GO" id="GO:0051865">
    <property type="term" value="P:protein autoubiquitination"/>
    <property type="evidence" value="ECO:0007669"/>
    <property type="project" value="TreeGrafter"/>
</dbReference>
<dbReference type="Pfam" id="PF09814">
    <property type="entry name" value="HECT_2"/>
    <property type="match status" value="1"/>
</dbReference>
<gene>
    <name evidence="11" type="primary">ube3d</name>
</gene>
<comment type="catalytic activity">
    <reaction evidence="1">
        <text>S-ubiquitinyl-[E2 ubiquitin-conjugating enzyme]-L-cysteine + [acceptor protein]-L-lysine = [E2 ubiquitin-conjugating enzyme]-L-cysteine + N(6)-ubiquitinyl-[acceptor protein]-L-lysine.</text>
        <dbReference type="EC" id="2.3.2.26"/>
    </reaction>
</comment>
<evidence type="ECO:0000256" key="7">
    <source>
        <dbReference type="ARBA" id="ARBA00053831"/>
    </source>
</evidence>
<comment type="function">
    <text evidence="7">E3 ubiquitin-protein ligase which accepts ubiquitin from specific E2 ubiquitin-conjugating enzymes, and transfers it to substrates, generally promoting their degradation by the proteasome. Independently of its E3 ubiquitin-protein ligase activity, acts as an inhibitor of CPSF3 endonuclease activity by blocking CPSF3 active site.</text>
</comment>
<dbReference type="PANTHER" id="PTHR31531">
    <property type="entry name" value="E3 UBIQUITIN-PROTEIN LIGASE E3D FAMILY MEMBER"/>
    <property type="match status" value="1"/>
</dbReference>
<dbReference type="GO" id="GO:0000209">
    <property type="term" value="P:protein polyubiquitination"/>
    <property type="evidence" value="ECO:0007669"/>
    <property type="project" value="TreeGrafter"/>
</dbReference>
<evidence type="ECO:0000256" key="9">
    <source>
        <dbReference type="SAM" id="MobiDB-lite"/>
    </source>
</evidence>
<organism evidence="10 11">
    <name type="scientific">Clupea harengus</name>
    <name type="common">Atlantic herring</name>
    <dbReference type="NCBI Taxonomy" id="7950"/>
    <lineage>
        <taxon>Eukaryota</taxon>
        <taxon>Metazoa</taxon>
        <taxon>Chordata</taxon>
        <taxon>Craniata</taxon>
        <taxon>Vertebrata</taxon>
        <taxon>Euteleostomi</taxon>
        <taxon>Actinopterygii</taxon>
        <taxon>Neopterygii</taxon>
        <taxon>Teleostei</taxon>
        <taxon>Clupei</taxon>
        <taxon>Clupeiformes</taxon>
        <taxon>Clupeoidei</taxon>
        <taxon>Clupeidae</taxon>
        <taxon>Clupea</taxon>
    </lineage>
</organism>
<protein>
    <recommendedName>
        <fullName evidence="3">E3 ubiquitin-protein ligase E3D</fullName>
        <ecNumber evidence="2">2.3.2.26</ecNumber>
    </recommendedName>
    <alternativeName>
        <fullName evidence="6">HECT-type E3 ubiquitin transferase E3D</fullName>
    </alternativeName>
    <alternativeName>
        <fullName evidence="5">UbcH10-binding protein with a HECT-like domain</fullName>
    </alternativeName>
    <alternativeName>
        <fullName evidence="4">Ubiquitin-conjugating enzyme E2C-binding protein</fullName>
    </alternativeName>
</protein>
<evidence type="ECO:0000256" key="4">
    <source>
        <dbReference type="ARBA" id="ARBA00029737"/>
    </source>
</evidence>